<dbReference type="EMBL" id="AP024525">
    <property type="protein sequence ID" value="BCT74615.1"/>
    <property type="molecule type" value="Genomic_DNA"/>
</dbReference>
<evidence type="ECO:0000313" key="9">
    <source>
        <dbReference type="Proteomes" id="UP001319861"/>
    </source>
</evidence>
<protein>
    <submittedName>
        <fullName evidence="8">Molybdenum ABC transporter ATP-binding protein</fullName>
    </submittedName>
</protein>
<dbReference type="PANTHER" id="PTHR42781">
    <property type="entry name" value="SPERMIDINE/PUTRESCINE IMPORT ATP-BINDING PROTEIN POTA"/>
    <property type="match status" value="1"/>
</dbReference>
<keyword evidence="1" id="KW-0813">Transport</keyword>
<dbReference type="RefSeq" id="WP_229231352.1">
    <property type="nucleotide sequence ID" value="NZ_AP024525.1"/>
</dbReference>
<dbReference type="SMART" id="SM00382">
    <property type="entry name" value="AAA"/>
    <property type="match status" value="1"/>
</dbReference>
<dbReference type="PANTHER" id="PTHR42781:SF4">
    <property type="entry name" value="SPERMIDINE_PUTRESCINE IMPORT ATP-BINDING PROTEIN POTA"/>
    <property type="match status" value="1"/>
</dbReference>
<dbReference type="InterPro" id="IPR008995">
    <property type="entry name" value="Mo/tungstate-bd_C_term_dom"/>
</dbReference>
<dbReference type="InterPro" id="IPR005116">
    <property type="entry name" value="Transp-assoc_OB_typ1"/>
</dbReference>
<accession>A0ABN6FDK2</accession>
<dbReference type="SUPFAM" id="SSF52540">
    <property type="entry name" value="P-loop containing nucleoside triphosphate hydrolases"/>
    <property type="match status" value="1"/>
</dbReference>
<keyword evidence="2 5" id="KW-0500">Molybdenum</keyword>
<evidence type="ECO:0000259" key="7">
    <source>
        <dbReference type="PROSITE" id="PS51866"/>
    </source>
</evidence>
<evidence type="ECO:0000313" key="8">
    <source>
        <dbReference type="EMBL" id="BCT74615.1"/>
    </source>
</evidence>
<dbReference type="PROSITE" id="PS50893">
    <property type="entry name" value="ABC_TRANSPORTER_2"/>
    <property type="match status" value="1"/>
</dbReference>
<dbReference type="InterPro" id="IPR003439">
    <property type="entry name" value="ABC_transporter-like_ATP-bd"/>
</dbReference>
<keyword evidence="9" id="KW-1185">Reference proteome</keyword>
<keyword evidence="4 8" id="KW-0067">ATP-binding</keyword>
<dbReference type="InterPro" id="IPR017871">
    <property type="entry name" value="ABC_transporter-like_CS"/>
</dbReference>
<evidence type="ECO:0000256" key="1">
    <source>
        <dbReference type="ARBA" id="ARBA00022448"/>
    </source>
</evidence>
<dbReference type="SUPFAM" id="SSF50331">
    <property type="entry name" value="MOP-like"/>
    <property type="match status" value="1"/>
</dbReference>
<dbReference type="Pfam" id="PF03459">
    <property type="entry name" value="TOBE"/>
    <property type="match status" value="1"/>
</dbReference>
<evidence type="ECO:0000256" key="4">
    <source>
        <dbReference type="ARBA" id="ARBA00022840"/>
    </source>
</evidence>
<gene>
    <name evidence="8" type="ORF">SCMU_04570</name>
</gene>
<dbReference type="Gene3D" id="2.40.50.100">
    <property type="match status" value="1"/>
</dbReference>
<evidence type="ECO:0000256" key="2">
    <source>
        <dbReference type="ARBA" id="ARBA00022505"/>
    </source>
</evidence>
<feature type="domain" description="Mop" evidence="7">
    <location>
        <begin position="301"/>
        <end position="366"/>
    </location>
</feature>
<dbReference type="InterPro" id="IPR004606">
    <property type="entry name" value="Mop_domain"/>
</dbReference>
<proteinExistence type="predicted"/>
<reference evidence="8 9" key="1">
    <citation type="journal article" date="2021" name="J. Biosci. Bioeng.">
        <title>Identification and characterization of a chc gene cluster responsible for the aromatization pathway of cyclohexanecarboxylate degradation in Sinomonas cyclohexanicum ATCC 51369.</title>
        <authorList>
            <person name="Yamamoto T."/>
            <person name="Hasegawa Y."/>
            <person name="Lau P.C.K."/>
            <person name="Iwaki H."/>
        </authorList>
    </citation>
    <scope>NUCLEOTIDE SEQUENCE [LARGE SCALE GENOMIC DNA]</scope>
    <source>
        <strain evidence="8 9">ATCC 51369</strain>
    </source>
</reference>
<organism evidence="8 9">
    <name type="scientific">Sinomonas cyclohexanicum</name>
    <name type="common">Corynebacterium cyclohexanicum</name>
    <dbReference type="NCBI Taxonomy" id="322009"/>
    <lineage>
        <taxon>Bacteria</taxon>
        <taxon>Bacillati</taxon>
        <taxon>Actinomycetota</taxon>
        <taxon>Actinomycetes</taxon>
        <taxon>Micrococcales</taxon>
        <taxon>Micrococcaceae</taxon>
        <taxon>Sinomonas</taxon>
    </lineage>
</organism>
<dbReference type="InterPro" id="IPR027417">
    <property type="entry name" value="P-loop_NTPase"/>
</dbReference>
<feature type="domain" description="ABC transporter" evidence="6">
    <location>
        <begin position="4"/>
        <end position="238"/>
    </location>
</feature>
<evidence type="ECO:0000256" key="3">
    <source>
        <dbReference type="ARBA" id="ARBA00022741"/>
    </source>
</evidence>
<dbReference type="GO" id="GO:0005524">
    <property type="term" value="F:ATP binding"/>
    <property type="evidence" value="ECO:0007669"/>
    <property type="project" value="UniProtKB-KW"/>
</dbReference>
<sequence length="367" mass="37586">MSALLADALLTVDAGLAARGVRLAVRVADGETVAVMGPNGAGKSTLFGLCSGLLRPDSGAVTLGGRVLADARGTWVPPHRRGVALLAQEPLLFPHLSVLENVAFAPRAAGASRSVSRAAAERWLTEVDATDLAGRRPAQLSGGQAQRVAIARALAAEPRVLLLDEPFAALDVAAAPALRRLLRRVLADRTALVVTHEPLDAHLLADRVVVLEGGRVAESGPTAELLERPRSRFAAGLAGLNFLRGRVDGRTTTPGHLAVDGLGDVSGSVPGGADAPGPGEEGLAVFRPADVSVFRRDEAPHGSPRNAWGAVVRELEPRGPQVRVHCDAGGHVIVADLTPAAAAELNLGPGAAVVLVAKAAAVSVYGA</sequence>
<evidence type="ECO:0000259" key="6">
    <source>
        <dbReference type="PROSITE" id="PS50893"/>
    </source>
</evidence>
<name>A0ABN6FDK2_SINCY</name>
<keyword evidence="3" id="KW-0547">Nucleotide-binding</keyword>
<dbReference type="InterPro" id="IPR003593">
    <property type="entry name" value="AAA+_ATPase"/>
</dbReference>
<dbReference type="Gene3D" id="3.40.50.300">
    <property type="entry name" value="P-loop containing nucleotide triphosphate hydrolases"/>
    <property type="match status" value="1"/>
</dbReference>
<dbReference type="PROSITE" id="PS00211">
    <property type="entry name" value="ABC_TRANSPORTER_1"/>
    <property type="match status" value="1"/>
</dbReference>
<dbReference type="Pfam" id="PF00005">
    <property type="entry name" value="ABC_tran"/>
    <property type="match status" value="1"/>
</dbReference>
<dbReference type="Proteomes" id="UP001319861">
    <property type="component" value="Chromosome"/>
</dbReference>
<dbReference type="PROSITE" id="PS51866">
    <property type="entry name" value="MOP"/>
    <property type="match status" value="1"/>
</dbReference>
<evidence type="ECO:0000256" key="5">
    <source>
        <dbReference type="PROSITE-ProRule" id="PRU01213"/>
    </source>
</evidence>
<dbReference type="InterPro" id="IPR050093">
    <property type="entry name" value="ABC_SmlMolc_Importer"/>
</dbReference>